<gene>
    <name evidence="3" type="ORF">VITISV_024145</name>
</gene>
<dbReference type="Pfam" id="PF13456">
    <property type="entry name" value="RVT_3"/>
    <property type="match status" value="1"/>
</dbReference>
<dbReference type="InterPro" id="IPR043502">
    <property type="entry name" value="DNA/RNA_pol_sf"/>
</dbReference>
<evidence type="ECO:0000313" key="3">
    <source>
        <dbReference type="EMBL" id="CAN69501.1"/>
    </source>
</evidence>
<dbReference type="InterPro" id="IPR002156">
    <property type="entry name" value="RNaseH_domain"/>
</dbReference>
<dbReference type="PANTHER" id="PTHR48475">
    <property type="entry name" value="RIBONUCLEASE H"/>
    <property type="match status" value="1"/>
</dbReference>
<proteinExistence type="predicted"/>
<feature type="domain" description="RNase H type-1" evidence="2">
    <location>
        <begin position="109"/>
        <end position="200"/>
    </location>
</feature>
<sequence length="216" mass="24601">MPFELKNAGATYQRLMTNIFKPLIGRTVEVYIDDIVVKSKTQSEHAQHLVETFLLMRAYNMKLNSAKCAFGVNTERVVGTSREWNIQSLQFRGRLILQSPTEELLEQAIRLGFLASNNEVEYEAILARLDLALTLATVKLKICSDSQLVIQQIRKEYEAKEERMARYLELVQDNLAKLGEWAVERVPQIENSKADALVEMVATLPIKAVVLLSIYL</sequence>
<dbReference type="AlphaFoldDB" id="A5AYL6"/>
<dbReference type="Gene3D" id="3.30.420.10">
    <property type="entry name" value="Ribonuclease H-like superfamily/Ribonuclease H"/>
    <property type="match status" value="1"/>
</dbReference>
<protein>
    <recommendedName>
        <fullName evidence="4">Retrovirus-related Pol polyprotein from transposon 17.6</fullName>
    </recommendedName>
</protein>
<dbReference type="CDD" id="cd01647">
    <property type="entry name" value="RT_LTR"/>
    <property type="match status" value="1"/>
</dbReference>
<evidence type="ECO:0000259" key="1">
    <source>
        <dbReference type="Pfam" id="PF00078"/>
    </source>
</evidence>
<feature type="domain" description="Reverse transcriptase" evidence="1">
    <location>
        <begin position="1"/>
        <end position="72"/>
    </location>
</feature>
<dbReference type="EMBL" id="AM440337">
    <property type="protein sequence ID" value="CAN69501.1"/>
    <property type="molecule type" value="Genomic_DNA"/>
</dbReference>
<evidence type="ECO:0000259" key="2">
    <source>
        <dbReference type="Pfam" id="PF13456"/>
    </source>
</evidence>
<reference evidence="3" key="1">
    <citation type="journal article" date="2007" name="PLoS ONE">
        <title>The first genome sequence of an elite grapevine cultivar (Pinot noir Vitis vinifera L.): coping with a highly heterozygous genome.</title>
        <authorList>
            <person name="Velasco R."/>
            <person name="Zharkikh A."/>
            <person name="Troggio M."/>
            <person name="Cartwright D.A."/>
            <person name="Cestaro A."/>
            <person name="Pruss D."/>
            <person name="Pindo M."/>
            <person name="FitzGerald L.M."/>
            <person name="Vezzulli S."/>
            <person name="Reid J."/>
            <person name="Malacarne G."/>
            <person name="Iliev D."/>
            <person name="Coppola G."/>
            <person name="Wardell B."/>
            <person name="Micheletti D."/>
            <person name="Macalma T."/>
            <person name="Facci M."/>
            <person name="Mitchell J.T."/>
            <person name="Perazzolli M."/>
            <person name="Eldredge G."/>
            <person name="Gatto P."/>
            <person name="Oyzerski R."/>
            <person name="Moretto M."/>
            <person name="Gutin N."/>
            <person name="Stefanini M."/>
            <person name="Chen Y."/>
            <person name="Segala C."/>
            <person name="Davenport C."/>
            <person name="Dematte L."/>
            <person name="Mraz A."/>
            <person name="Battilana J."/>
            <person name="Stormo K."/>
            <person name="Costa F."/>
            <person name="Tao Q."/>
            <person name="Si-Ammour A."/>
            <person name="Harkins T."/>
            <person name="Lackey A."/>
            <person name="Perbost C."/>
            <person name="Taillon B."/>
            <person name="Stella A."/>
            <person name="Solovyev V."/>
            <person name="Fawcett J.A."/>
            <person name="Sterck L."/>
            <person name="Vandepoele K."/>
            <person name="Grando S.M."/>
            <person name="Toppo S."/>
            <person name="Moser C."/>
            <person name="Lanchbury J."/>
            <person name="Bogden R."/>
            <person name="Skolnick M."/>
            <person name="Sgaramella V."/>
            <person name="Bhatnagar S.K."/>
            <person name="Fontana P."/>
            <person name="Gutin A."/>
            <person name="Van de Peer Y."/>
            <person name="Salamini F."/>
            <person name="Viola R."/>
        </authorList>
    </citation>
    <scope>NUCLEOTIDE SEQUENCE</scope>
</reference>
<dbReference type="SUPFAM" id="SSF56672">
    <property type="entry name" value="DNA/RNA polymerases"/>
    <property type="match status" value="1"/>
</dbReference>
<dbReference type="InterPro" id="IPR043128">
    <property type="entry name" value="Rev_trsase/Diguanyl_cyclase"/>
</dbReference>
<dbReference type="GO" id="GO:0004523">
    <property type="term" value="F:RNA-DNA hybrid ribonuclease activity"/>
    <property type="evidence" value="ECO:0007669"/>
    <property type="project" value="InterPro"/>
</dbReference>
<dbReference type="Gene3D" id="3.30.70.270">
    <property type="match status" value="1"/>
</dbReference>
<dbReference type="PANTHER" id="PTHR48475:SF2">
    <property type="entry name" value="RIBONUCLEASE H"/>
    <property type="match status" value="1"/>
</dbReference>
<dbReference type="Pfam" id="PF00078">
    <property type="entry name" value="RVT_1"/>
    <property type="match status" value="1"/>
</dbReference>
<accession>A5AYL6</accession>
<organism evidence="3">
    <name type="scientific">Vitis vinifera</name>
    <name type="common">Grape</name>
    <dbReference type="NCBI Taxonomy" id="29760"/>
    <lineage>
        <taxon>Eukaryota</taxon>
        <taxon>Viridiplantae</taxon>
        <taxon>Streptophyta</taxon>
        <taxon>Embryophyta</taxon>
        <taxon>Tracheophyta</taxon>
        <taxon>Spermatophyta</taxon>
        <taxon>Magnoliopsida</taxon>
        <taxon>eudicotyledons</taxon>
        <taxon>Gunneridae</taxon>
        <taxon>Pentapetalae</taxon>
        <taxon>rosids</taxon>
        <taxon>Vitales</taxon>
        <taxon>Vitaceae</taxon>
        <taxon>Viteae</taxon>
        <taxon>Vitis</taxon>
    </lineage>
</organism>
<evidence type="ECO:0008006" key="4">
    <source>
        <dbReference type="Google" id="ProtNLM"/>
    </source>
</evidence>
<dbReference type="GO" id="GO:0003676">
    <property type="term" value="F:nucleic acid binding"/>
    <property type="evidence" value="ECO:0007669"/>
    <property type="project" value="InterPro"/>
</dbReference>
<dbReference type="InterPro" id="IPR036397">
    <property type="entry name" value="RNaseH_sf"/>
</dbReference>
<dbReference type="CDD" id="cd09279">
    <property type="entry name" value="RNase_HI_like"/>
    <property type="match status" value="1"/>
</dbReference>
<name>A5AYL6_VITVI</name>
<dbReference type="InterPro" id="IPR000477">
    <property type="entry name" value="RT_dom"/>
</dbReference>